<dbReference type="EMBL" id="BPPX01000031">
    <property type="protein sequence ID" value="GJC88282.1"/>
    <property type="molecule type" value="Genomic_DNA"/>
</dbReference>
<sequence length="240" mass="27402">MSSPVPSPDAVSLLWRLQGPLAESIFVVRSWDTQDQPREPFATQDLTGSIAWHAISQESLAEPKIKSISVHVDALERWQREWTEWHERHASPDDDNCIFGELPDNDPYKSEGSSSEGEEGEDDGDDSDEGELLRCCNTDRPKRALPLVIEASNTEYITIHDYVSALHPWLMGLRQDIAWADNLLGDRKPKEYEHLVVDITSPQHLRIMDEKRFLGLRYTGPPVPMPMSQEHTDWLNNVSY</sequence>
<keyword evidence="3" id="KW-1185">Reference proteome</keyword>
<protein>
    <submittedName>
        <fullName evidence="2">Uncharacterized protein</fullName>
    </submittedName>
</protein>
<comment type="caution">
    <text evidence="2">The sequence shown here is derived from an EMBL/GenBank/DDBJ whole genome shotgun (WGS) entry which is preliminary data.</text>
</comment>
<evidence type="ECO:0000256" key="1">
    <source>
        <dbReference type="SAM" id="MobiDB-lite"/>
    </source>
</evidence>
<dbReference type="Proteomes" id="UP001055172">
    <property type="component" value="Unassembled WGS sequence"/>
</dbReference>
<reference evidence="2 3" key="1">
    <citation type="submission" date="2021-07" db="EMBL/GenBank/DDBJ databases">
        <title>Genome data of Colletotrichum spaethianum.</title>
        <authorList>
            <person name="Utami Y.D."/>
            <person name="Hiruma K."/>
        </authorList>
    </citation>
    <scope>NUCLEOTIDE SEQUENCE [LARGE SCALE GENOMIC DNA]</scope>
    <source>
        <strain evidence="2 3">MAFF 242679</strain>
    </source>
</reference>
<proteinExistence type="predicted"/>
<accession>A0AA37GWF9</accession>
<dbReference type="AlphaFoldDB" id="A0AA37GWF9"/>
<gene>
    <name evidence="2" type="ORF">ColLi_11120</name>
</gene>
<feature type="compositionally biased region" description="Acidic residues" evidence="1">
    <location>
        <begin position="116"/>
        <end position="130"/>
    </location>
</feature>
<evidence type="ECO:0000313" key="2">
    <source>
        <dbReference type="EMBL" id="GJC88282.1"/>
    </source>
</evidence>
<organism evidence="2 3">
    <name type="scientific">Colletotrichum liriopes</name>
    <dbReference type="NCBI Taxonomy" id="708192"/>
    <lineage>
        <taxon>Eukaryota</taxon>
        <taxon>Fungi</taxon>
        <taxon>Dikarya</taxon>
        <taxon>Ascomycota</taxon>
        <taxon>Pezizomycotina</taxon>
        <taxon>Sordariomycetes</taxon>
        <taxon>Hypocreomycetidae</taxon>
        <taxon>Glomerellales</taxon>
        <taxon>Glomerellaceae</taxon>
        <taxon>Colletotrichum</taxon>
        <taxon>Colletotrichum spaethianum species complex</taxon>
    </lineage>
</organism>
<evidence type="ECO:0000313" key="3">
    <source>
        <dbReference type="Proteomes" id="UP001055172"/>
    </source>
</evidence>
<feature type="region of interest" description="Disordered" evidence="1">
    <location>
        <begin position="93"/>
        <end position="132"/>
    </location>
</feature>
<name>A0AA37GWF9_9PEZI</name>